<dbReference type="InterPro" id="IPR054636">
    <property type="entry name" value="CydP"/>
</dbReference>
<evidence type="ECO:0000313" key="2">
    <source>
        <dbReference type="EMBL" id="SFM14967.1"/>
    </source>
</evidence>
<proteinExistence type="predicted"/>
<dbReference type="AlphaFoldDB" id="A0A1I4NI18"/>
<protein>
    <submittedName>
        <fullName evidence="2">Uncharacterized protein</fullName>
    </submittedName>
</protein>
<gene>
    <name evidence="2" type="ORF">SAMN02982985_02977</name>
</gene>
<evidence type="ECO:0000256" key="1">
    <source>
        <dbReference type="SAM" id="MobiDB-lite"/>
    </source>
</evidence>
<dbReference type="EMBL" id="FOTW01000013">
    <property type="protein sequence ID" value="SFM14967.1"/>
    <property type="molecule type" value="Genomic_DNA"/>
</dbReference>
<feature type="region of interest" description="Disordered" evidence="1">
    <location>
        <begin position="54"/>
        <end position="85"/>
    </location>
</feature>
<feature type="compositionally biased region" description="Low complexity" evidence="1">
    <location>
        <begin position="54"/>
        <end position="72"/>
    </location>
</feature>
<organism evidence="2 3">
    <name type="scientific">Rugamonas rubra</name>
    <dbReference type="NCBI Taxonomy" id="758825"/>
    <lineage>
        <taxon>Bacteria</taxon>
        <taxon>Pseudomonadati</taxon>
        <taxon>Pseudomonadota</taxon>
        <taxon>Betaproteobacteria</taxon>
        <taxon>Burkholderiales</taxon>
        <taxon>Oxalobacteraceae</taxon>
        <taxon>Telluria group</taxon>
        <taxon>Rugamonas</taxon>
    </lineage>
</organism>
<dbReference type="STRING" id="758825.SAMN02982985_02977"/>
<evidence type="ECO:0000313" key="3">
    <source>
        <dbReference type="Proteomes" id="UP000199470"/>
    </source>
</evidence>
<name>A0A1I4NI18_9BURK</name>
<sequence>MPRRLHGSSLALAITLALLLKALILFGLWKAFFSTPQAKHMRVPAAQVQQHFFAAQQQQQQQQQQQPAAPAATTNTHHPLSRKGL</sequence>
<dbReference type="NCBIfam" id="NF045611">
    <property type="entry name" value="small_CydP"/>
    <property type="match status" value="1"/>
</dbReference>
<keyword evidence="3" id="KW-1185">Reference proteome</keyword>
<dbReference type="Proteomes" id="UP000199470">
    <property type="component" value="Unassembled WGS sequence"/>
</dbReference>
<dbReference type="RefSeq" id="WP_093388469.1">
    <property type="nucleotide sequence ID" value="NZ_FOTW01000013.1"/>
</dbReference>
<reference evidence="2 3" key="1">
    <citation type="submission" date="2016-10" db="EMBL/GenBank/DDBJ databases">
        <authorList>
            <person name="de Groot N.N."/>
        </authorList>
    </citation>
    <scope>NUCLEOTIDE SEQUENCE [LARGE SCALE GENOMIC DNA]</scope>
    <source>
        <strain evidence="2 3">ATCC 43154</strain>
    </source>
</reference>
<accession>A0A1I4NI18</accession>